<evidence type="ECO:0000256" key="2">
    <source>
        <dbReference type="ARBA" id="ARBA00006375"/>
    </source>
</evidence>
<keyword evidence="19" id="KW-1185">Reference proteome</keyword>
<evidence type="ECO:0000256" key="1">
    <source>
        <dbReference type="ARBA" id="ARBA00004448"/>
    </source>
</evidence>
<dbReference type="GO" id="GO:1901029">
    <property type="term" value="P:negative regulation of mitochondrial outer membrane permeabilization involved in apoptotic signaling pathway"/>
    <property type="evidence" value="ECO:0007669"/>
    <property type="project" value="TreeGrafter"/>
</dbReference>
<evidence type="ECO:0000256" key="10">
    <source>
        <dbReference type="ARBA" id="ARBA00023128"/>
    </source>
</evidence>
<dbReference type="GO" id="GO:0005471">
    <property type="term" value="F:ATP:ADP antiporter activity"/>
    <property type="evidence" value="ECO:0007669"/>
    <property type="project" value="UniProtKB-UniRule"/>
</dbReference>
<keyword evidence="11 15" id="KW-0472">Membrane</keyword>
<evidence type="ECO:0000256" key="12">
    <source>
        <dbReference type="ARBA" id="ARBA00024143"/>
    </source>
</evidence>
<evidence type="ECO:0000256" key="8">
    <source>
        <dbReference type="ARBA" id="ARBA00022792"/>
    </source>
</evidence>
<dbReference type="InterPro" id="IPR018108">
    <property type="entry name" value="MCP_transmembrane"/>
</dbReference>
<evidence type="ECO:0000256" key="16">
    <source>
        <dbReference type="RuleBase" id="RU000488"/>
    </source>
</evidence>
<proteinExistence type="inferred from homology"/>
<evidence type="ECO:0000256" key="3">
    <source>
        <dbReference type="ARBA" id="ARBA00011245"/>
    </source>
</evidence>
<evidence type="ECO:0000256" key="13">
    <source>
        <dbReference type="ARBA" id="ARBA00024169"/>
    </source>
</evidence>
<dbReference type="OrthoDB" id="9357790at2759"/>
<comment type="caution">
    <text evidence="18">The sequence shown here is derived from an EMBL/GenBank/DDBJ whole genome shotgun (WGS) entry which is preliminary data.</text>
</comment>
<evidence type="ECO:0000256" key="4">
    <source>
        <dbReference type="ARBA" id="ARBA00022448"/>
    </source>
</evidence>
<comment type="similarity">
    <text evidence="2 16">Belongs to the mitochondrial carrier (TC 2.A.29) family.</text>
</comment>
<accession>A0A8J6DT91</accession>
<evidence type="ECO:0000256" key="6">
    <source>
        <dbReference type="ARBA" id="ARBA00022692"/>
    </source>
</evidence>
<comment type="subunit">
    <text evidence="3 17">Monomer.</text>
</comment>
<comment type="function">
    <text evidence="14">ADP:ATP antiporter that mediates import of ADP into the mitochondrial matrix for ATP synthesis, and export of ATP out to fuel the cell. Cycles between the cytoplasmic-open state (c-state) and the matrix-open state (m-state): operates by the alternating access mechanism with a single substrate-binding site intermittently exposed to either the cytosolic (c-state) or matrix (m-state) side of the inner mitochondrial membrane.</text>
</comment>
<protein>
    <recommendedName>
        <fullName evidence="17">ADP/ATP translocase</fullName>
    </recommendedName>
    <alternativeName>
        <fullName evidence="17">ADP,ATP carrier protein</fullName>
    </alternativeName>
</protein>
<evidence type="ECO:0000256" key="14">
    <source>
        <dbReference type="ARBA" id="ARBA00045250"/>
    </source>
</evidence>
<dbReference type="Gene3D" id="1.50.40.10">
    <property type="entry name" value="Mitochondrial carrier domain"/>
    <property type="match status" value="1"/>
</dbReference>
<comment type="function">
    <text evidence="17">Catalyzes the exchange of ADP and ATP across the membrane.</text>
</comment>
<dbReference type="EMBL" id="JAGFMF010011595">
    <property type="protein sequence ID" value="KAG8519804.1"/>
    <property type="molecule type" value="Genomic_DNA"/>
</dbReference>
<keyword evidence="9" id="KW-1133">Transmembrane helix</keyword>
<reference evidence="18" key="1">
    <citation type="journal article" date="2021" name="Evol. Appl.">
        <title>The genome of the Pyrenean desman and the effects of bottlenecks and inbreeding on the genomic landscape of an endangered species.</title>
        <authorList>
            <person name="Escoda L."/>
            <person name="Castresana J."/>
        </authorList>
    </citation>
    <scope>NUCLEOTIDE SEQUENCE</scope>
    <source>
        <strain evidence="18">IBE-C5619</strain>
    </source>
</reference>
<comment type="catalytic activity">
    <reaction evidence="12">
        <text>ADP(in) + ATP(out) = ADP(out) + ATP(in)</text>
        <dbReference type="Rhea" id="RHEA:34999"/>
        <dbReference type="ChEBI" id="CHEBI:30616"/>
        <dbReference type="ChEBI" id="CHEBI:456216"/>
    </reaction>
    <physiologicalReaction direction="left-to-right" evidence="12">
        <dbReference type="Rhea" id="RHEA:35000"/>
    </physiologicalReaction>
</comment>
<sequence length="111" mass="12502">MLPCRIPLKLISSFNMTDTTVSFLADGVAMAVCKIAKAPTKQVKLLLQVQHASREITADKQYKIEDCMVPVPKEQSPVLLAYNLANIIRYFPNQALKFAFKDKHKQILLVV</sequence>
<organism evidence="18 19">
    <name type="scientific">Galemys pyrenaicus</name>
    <name type="common">Iberian desman</name>
    <name type="synonym">Pyrenean desman</name>
    <dbReference type="NCBI Taxonomy" id="202257"/>
    <lineage>
        <taxon>Eukaryota</taxon>
        <taxon>Metazoa</taxon>
        <taxon>Chordata</taxon>
        <taxon>Craniata</taxon>
        <taxon>Vertebrata</taxon>
        <taxon>Euteleostomi</taxon>
        <taxon>Mammalia</taxon>
        <taxon>Eutheria</taxon>
        <taxon>Laurasiatheria</taxon>
        <taxon>Eulipotyphla</taxon>
        <taxon>Talpidae</taxon>
        <taxon>Galemys</taxon>
    </lineage>
</organism>
<gene>
    <name evidence="18" type="ORF">J0S82_020888</name>
</gene>
<dbReference type="AlphaFoldDB" id="A0A8J6DT91"/>
<evidence type="ECO:0000256" key="7">
    <source>
        <dbReference type="ARBA" id="ARBA00022737"/>
    </source>
</evidence>
<dbReference type="GO" id="GO:0140021">
    <property type="term" value="P:mitochondrial ADP transmembrane transport"/>
    <property type="evidence" value="ECO:0007669"/>
    <property type="project" value="InterPro"/>
</dbReference>
<evidence type="ECO:0000256" key="5">
    <source>
        <dbReference type="ARBA" id="ARBA00022449"/>
    </source>
</evidence>
<feature type="repeat" description="Solcar" evidence="15">
    <location>
        <begin position="17"/>
        <end position="107"/>
    </location>
</feature>
<dbReference type="Proteomes" id="UP000700334">
    <property type="component" value="Unassembled WGS sequence"/>
</dbReference>
<keyword evidence="5" id="KW-0050">Antiport</keyword>
<dbReference type="InterPro" id="IPR002113">
    <property type="entry name" value="ADT_euk_type"/>
</dbReference>
<keyword evidence="4 16" id="KW-0813">Transport</keyword>
<comment type="catalytic activity">
    <reaction evidence="13">
        <text>H(+)(in) = H(+)(out)</text>
        <dbReference type="Rhea" id="RHEA:34979"/>
        <dbReference type="ChEBI" id="CHEBI:15378"/>
    </reaction>
</comment>
<keyword evidence="7" id="KW-0677">Repeat</keyword>
<dbReference type="SUPFAM" id="SSF103506">
    <property type="entry name" value="Mitochondrial carrier"/>
    <property type="match status" value="1"/>
</dbReference>
<evidence type="ECO:0000256" key="11">
    <source>
        <dbReference type="ARBA" id="ARBA00023136"/>
    </source>
</evidence>
<name>A0A8J6DT91_GALPY</name>
<keyword evidence="8" id="KW-0999">Mitochondrion inner membrane</keyword>
<dbReference type="GO" id="GO:1990544">
    <property type="term" value="P:mitochondrial ATP transmembrane transport"/>
    <property type="evidence" value="ECO:0007669"/>
    <property type="project" value="InterPro"/>
</dbReference>
<dbReference type="PANTHER" id="PTHR45635:SF14">
    <property type="entry name" value="ADP_ATP TRANSLOCASE"/>
    <property type="match status" value="1"/>
</dbReference>
<keyword evidence="6 15" id="KW-0812">Transmembrane</keyword>
<evidence type="ECO:0000256" key="9">
    <source>
        <dbReference type="ARBA" id="ARBA00022989"/>
    </source>
</evidence>
<dbReference type="PANTHER" id="PTHR45635">
    <property type="entry name" value="ADP,ATP CARRIER PROTEIN 1-RELATED-RELATED"/>
    <property type="match status" value="1"/>
</dbReference>
<evidence type="ECO:0000313" key="19">
    <source>
        <dbReference type="Proteomes" id="UP000700334"/>
    </source>
</evidence>
<dbReference type="PRINTS" id="PR00926">
    <property type="entry name" value="MITOCARRIER"/>
</dbReference>
<dbReference type="InterPro" id="IPR002067">
    <property type="entry name" value="MCP"/>
</dbReference>
<dbReference type="GO" id="GO:0005743">
    <property type="term" value="C:mitochondrial inner membrane"/>
    <property type="evidence" value="ECO:0007669"/>
    <property type="project" value="UniProtKB-SubCell"/>
</dbReference>
<comment type="subcellular location">
    <subcellularLocation>
        <location evidence="17">Membrane</location>
        <topology evidence="17">Multi-pass membrane protein</topology>
    </subcellularLocation>
    <subcellularLocation>
        <location evidence="1">Mitochondrion inner membrane</location>
        <topology evidence="1">Multi-pass membrane protein</topology>
    </subcellularLocation>
</comment>
<evidence type="ECO:0000256" key="17">
    <source>
        <dbReference type="RuleBase" id="RU368008"/>
    </source>
</evidence>
<dbReference type="PROSITE" id="PS50920">
    <property type="entry name" value="SOLCAR"/>
    <property type="match status" value="1"/>
</dbReference>
<keyword evidence="10" id="KW-0496">Mitochondrion</keyword>
<evidence type="ECO:0000256" key="15">
    <source>
        <dbReference type="PROSITE-ProRule" id="PRU00282"/>
    </source>
</evidence>
<dbReference type="InterPro" id="IPR023395">
    <property type="entry name" value="MCP_dom_sf"/>
</dbReference>
<dbReference type="Pfam" id="PF00153">
    <property type="entry name" value="Mito_carr"/>
    <property type="match status" value="1"/>
</dbReference>
<evidence type="ECO:0000313" key="18">
    <source>
        <dbReference type="EMBL" id="KAG8519804.1"/>
    </source>
</evidence>